<organism evidence="1">
    <name type="scientific">bioreactor metagenome</name>
    <dbReference type="NCBI Taxonomy" id="1076179"/>
    <lineage>
        <taxon>unclassified sequences</taxon>
        <taxon>metagenomes</taxon>
        <taxon>ecological metagenomes</taxon>
    </lineage>
</organism>
<evidence type="ECO:0000313" key="1">
    <source>
        <dbReference type="EMBL" id="MPN40669.1"/>
    </source>
</evidence>
<sequence length="165" mass="18364">MHIVRTTQPDRGAGAQCKAFECGVIAVGDDHVQLTLLERLHQKRAAFHMDVDQHAGKFQCDLFQHRWQQSVGNIMRCAYAHQSFQMLISKAAERFIVNRQHSLGITEQALAMLGQALLPALFFKQRVAHFVFQPLHLLGDGRLSAAQLHGCSGKALLAGNGRQRA</sequence>
<name>A0A645HR01_9ZZZZ</name>
<comment type="caution">
    <text evidence="1">The sequence shown here is derived from an EMBL/GenBank/DDBJ whole genome shotgun (WGS) entry which is preliminary data.</text>
</comment>
<dbReference type="AntiFam" id="ANF00169">
    <property type="entry name" value="Shadow ORF (opposite dgdR)"/>
</dbReference>
<dbReference type="AlphaFoldDB" id="A0A645HR01"/>
<proteinExistence type="predicted"/>
<reference evidence="1" key="1">
    <citation type="submission" date="2019-08" db="EMBL/GenBank/DDBJ databases">
        <authorList>
            <person name="Kucharzyk K."/>
            <person name="Murdoch R.W."/>
            <person name="Higgins S."/>
            <person name="Loffler F."/>
        </authorList>
    </citation>
    <scope>NUCLEOTIDE SEQUENCE</scope>
</reference>
<dbReference type="EMBL" id="VSSQ01097233">
    <property type="protein sequence ID" value="MPN40669.1"/>
    <property type="molecule type" value="Genomic_DNA"/>
</dbReference>
<protein>
    <submittedName>
        <fullName evidence="1">Uncharacterized protein</fullName>
    </submittedName>
</protein>
<accession>A0A645HR01</accession>
<gene>
    <name evidence="1" type="ORF">SDC9_188207</name>
</gene>